<evidence type="ECO:0000313" key="1">
    <source>
        <dbReference type="EMBL" id="GFT45022.1"/>
    </source>
</evidence>
<dbReference type="EMBL" id="BMAW01015661">
    <property type="protein sequence ID" value="GFT45022.1"/>
    <property type="molecule type" value="Genomic_DNA"/>
</dbReference>
<proteinExistence type="predicted"/>
<accession>A0A8X6P2J4</accession>
<protein>
    <submittedName>
        <fullName evidence="1">Uncharacterized protein</fullName>
    </submittedName>
</protein>
<name>A0A8X6P2J4_NEPPI</name>
<organism evidence="1 2">
    <name type="scientific">Nephila pilipes</name>
    <name type="common">Giant wood spider</name>
    <name type="synonym">Nephila maculata</name>
    <dbReference type="NCBI Taxonomy" id="299642"/>
    <lineage>
        <taxon>Eukaryota</taxon>
        <taxon>Metazoa</taxon>
        <taxon>Ecdysozoa</taxon>
        <taxon>Arthropoda</taxon>
        <taxon>Chelicerata</taxon>
        <taxon>Arachnida</taxon>
        <taxon>Araneae</taxon>
        <taxon>Araneomorphae</taxon>
        <taxon>Entelegynae</taxon>
        <taxon>Araneoidea</taxon>
        <taxon>Nephilidae</taxon>
        <taxon>Nephila</taxon>
    </lineage>
</organism>
<reference evidence="1" key="1">
    <citation type="submission" date="2020-08" db="EMBL/GenBank/DDBJ databases">
        <title>Multicomponent nature underlies the extraordinary mechanical properties of spider dragline silk.</title>
        <authorList>
            <person name="Kono N."/>
            <person name="Nakamura H."/>
            <person name="Mori M."/>
            <person name="Yoshida Y."/>
            <person name="Ohtoshi R."/>
            <person name="Malay A.D."/>
            <person name="Moran D.A.P."/>
            <person name="Tomita M."/>
            <person name="Numata K."/>
            <person name="Arakawa K."/>
        </authorList>
    </citation>
    <scope>NUCLEOTIDE SEQUENCE</scope>
</reference>
<keyword evidence="2" id="KW-1185">Reference proteome</keyword>
<gene>
    <name evidence="1" type="ORF">NPIL_317741</name>
</gene>
<dbReference type="Proteomes" id="UP000887013">
    <property type="component" value="Unassembled WGS sequence"/>
</dbReference>
<sequence>MKKTEREIPVISFVIFPVVHEGRLQVSNLCLCVTDSDVKDDESEFGVFNLCLCETDSDVEDDGSEFGVFNLFQVPVKYLTFKLPITSSNYHIIMKC</sequence>
<comment type="caution">
    <text evidence="1">The sequence shown here is derived from an EMBL/GenBank/DDBJ whole genome shotgun (WGS) entry which is preliminary data.</text>
</comment>
<dbReference type="AlphaFoldDB" id="A0A8X6P2J4"/>
<evidence type="ECO:0000313" key="2">
    <source>
        <dbReference type="Proteomes" id="UP000887013"/>
    </source>
</evidence>